<proteinExistence type="predicted"/>
<gene>
    <name evidence="2" type="ORF">Slin15195_G087380</name>
</gene>
<keyword evidence="1" id="KW-0732">Signal</keyword>
<feature type="chain" id="PRO_5040442108" evidence="1">
    <location>
        <begin position="25"/>
        <end position="177"/>
    </location>
</feature>
<evidence type="ECO:0000313" key="2">
    <source>
        <dbReference type="EMBL" id="USW55419.1"/>
    </source>
</evidence>
<keyword evidence="3" id="KW-1185">Reference proteome</keyword>
<protein>
    <submittedName>
        <fullName evidence="2">Uncharacterized protein</fullName>
    </submittedName>
</protein>
<sequence length="177" mass="18761">MAISQHQVFLAILTILNAVVFVSGADNATIYAPVPIGLGGKEPAVAKEFIRLMLPEYDVVHVIHSSPNGKSEFLPLLTGEETIPVSGLGSNVANGIPQVPRAIFIGGGFSPSEINEMYGSSIAMQDVPWVYPTARKRDNGTVIPPVAAIVARVKQVFAQNGLVPGNDTKPTPGLWSF</sequence>
<dbReference type="EMBL" id="CP099424">
    <property type="protein sequence ID" value="USW55419.1"/>
    <property type="molecule type" value="Genomic_DNA"/>
</dbReference>
<accession>A0A9Q9AV54</accession>
<dbReference type="Proteomes" id="UP001056384">
    <property type="component" value="Chromosome 7"/>
</dbReference>
<organism evidence="2 3">
    <name type="scientific">Septoria linicola</name>
    <dbReference type="NCBI Taxonomy" id="215465"/>
    <lineage>
        <taxon>Eukaryota</taxon>
        <taxon>Fungi</taxon>
        <taxon>Dikarya</taxon>
        <taxon>Ascomycota</taxon>
        <taxon>Pezizomycotina</taxon>
        <taxon>Dothideomycetes</taxon>
        <taxon>Dothideomycetidae</taxon>
        <taxon>Mycosphaerellales</taxon>
        <taxon>Mycosphaerellaceae</taxon>
        <taxon>Septoria</taxon>
    </lineage>
</organism>
<feature type="signal peptide" evidence="1">
    <location>
        <begin position="1"/>
        <end position="24"/>
    </location>
</feature>
<name>A0A9Q9AV54_9PEZI</name>
<evidence type="ECO:0000313" key="3">
    <source>
        <dbReference type="Proteomes" id="UP001056384"/>
    </source>
</evidence>
<dbReference type="OrthoDB" id="3649348at2759"/>
<dbReference type="AlphaFoldDB" id="A0A9Q9AV54"/>
<evidence type="ECO:0000256" key="1">
    <source>
        <dbReference type="SAM" id="SignalP"/>
    </source>
</evidence>
<reference evidence="2" key="1">
    <citation type="submission" date="2022-06" db="EMBL/GenBank/DDBJ databases">
        <title>Complete genome sequences of two strains of the flax pathogen Septoria linicola.</title>
        <authorList>
            <person name="Lapalu N."/>
            <person name="Simon A."/>
            <person name="Demenou B."/>
            <person name="Paumier D."/>
            <person name="Guillot M.-P."/>
            <person name="Gout L."/>
            <person name="Valade R."/>
        </authorList>
    </citation>
    <scope>NUCLEOTIDE SEQUENCE</scope>
    <source>
        <strain evidence="2">SE15195</strain>
    </source>
</reference>